<dbReference type="InterPro" id="IPR051694">
    <property type="entry name" value="Immunoregulatory_rcpt-like"/>
</dbReference>
<name>A0A6A5S283_9PLEO</name>
<keyword evidence="3 6" id="KW-1133">Transmembrane helix</keyword>
<reference evidence="8" key="1">
    <citation type="journal article" date="2020" name="Stud. Mycol.">
        <title>101 Dothideomycetes genomes: a test case for predicting lifestyles and emergence of pathogens.</title>
        <authorList>
            <person name="Haridas S."/>
            <person name="Albert R."/>
            <person name="Binder M."/>
            <person name="Bloem J."/>
            <person name="Labutti K."/>
            <person name="Salamov A."/>
            <person name="Andreopoulos B."/>
            <person name="Baker S."/>
            <person name="Barry K."/>
            <person name="Bills G."/>
            <person name="Bluhm B."/>
            <person name="Cannon C."/>
            <person name="Castanera R."/>
            <person name="Culley D."/>
            <person name="Daum C."/>
            <person name="Ezra D."/>
            <person name="Gonzalez J."/>
            <person name="Henrissat B."/>
            <person name="Kuo A."/>
            <person name="Liang C."/>
            <person name="Lipzen A."/>
            <person name="Lutzoni F."/>
            <person name="Magnuson J."/>
            <person name="Mondo S."/>
            <person name="Nolan M."/>
            <person name="Ohm R."/>
            <person name="Pangilinan J."/>
            <person name="Park H.-J."/>
            <person name="Ramirez L."/>
            <person name="Alfaro M."/>
            <person name="Sun H."/>
            <person name="Tritt A."/>
            <person name="Yoshinaga Y."/>
            <person name="Zwiers L.-H."/>
            <person name="Turgeon B."/>
            <person name="Goodwin S."/>
            <person name="Spatafora J."/>
            <person name="Crous P."/>
            <person name="Grigoriev I."/>
        </authorList>
    </citation>
    <scope>NUCLEOTIDE SEQUENCE</scope>
    <source>
        <strain evidence="8">CBS 183.55</strain>
    </source>
</reference>
<evidence type="ECO:0000256" key="5">
    <source>
        <dbReference type="SAM" id="MobiDB-lite"/>
    </source>
</evidence>
<sequence length="288" mass="30580">MHSTSPLPSTMLFCLLWHLFMTVALAQSDCEKDGDTSTYNSDGLIVPFKNLCGKDIEAPLDYFSSSELRRSDCIDRCVQRAPLCYGFDYTPYVGNSKNCWLMNGTFEASNATYRKFVADAAMLDPNLAVKLPQDCQRLSLRDCLERNSQIIPAASVSATPTASSSSTSTAETPTGSGQTTGDSGGLSVGAKAGIGAGVGLAALTALLGGILCVLKRVKQKRAAPNSAILSKGVQQTDQGSVYPQQKMESQTYAHMKANSAGLTAPNAAKAASIVEQIHEIDGSPRHEK</sequence>
<keyword evidence="9" id="KW-1185">Reference proteome</keyword>
<dbReference type="GO" id="GO:0016020">
    <property type="term" value="C:membrane"/>
    <property type="evidence" value="ECO:0007669"/>
    <property type="project" value="UniProtKB-SubCell"/>
</dbReference>
<evidence type="ECO:0000256" key="2">
    <source>
        <dbReference type="ARBA" id="ARBA00022692"/>
    </source>
</evidence>
<dbReference type="PANTHER" id="PTHR15549:SF6">
    <property type="entry name" value="MID2 DOMAIN-CONTAINING PROTEIN"/>
    <property type="match status" value="1"/>
</dbReference>
<dbReference type="GeneID" id="54355392"/>
<dbReference type="RefSeq" id="XP_033452864.1">
    <property type="nucleotide sequence ID" value="XM_033597725.1"/>
</dbReference>
<dbReference type="PANTHER" id="PTHR15549">
    <property type="entry name" value="PAIRED IMMUNOGLOBULIN-LIKE TYPE 2 RECEPTOR"/>
    <property type="match status" value="1"/>
</dbReference>
<organism evidence="8 9">
    <name type="scientific">Didymella exigua CBS 183.55</name>
    <dbReference type="NCBI Taxonomy" id="1150837"/>
    <lineage>
        <taxon>Eukaryota</taxon>
        <taxon>Fungi</taxon>
        <taxon>Dikarya</taxon>
        <taxon>Ascomycota</taxon>
        <taxon>Pezizomycotina</taxon>
        <taxon>Dothideomycetes</taxon>
        <taxon>Pleosporomycetidae</taxon>
        <taxon>Pleosporales</taxon>
        <taxon>Pleosporineae</taxon>
        <taxon>Didymellaceae</taxon>
        <taxon>Didymella</taxon>
    </lineage>
</organism>
<protein>
    <recommendedName>
        <fullName evidence="10">Apple domain-containing protein</fullName>
    </recommendedName>
</protein>
<keyword evidence="4 6" id="KW-0472">Membrane</keyword>
<keyword evidence="7" id="KW-0732">Signal</keyword>
<feature type="region of interest" description="Disordered" evidence="5">
    <location>
        <begin position="155"/>
        <end position="183"/>
    </location>
</feature>
<dbReference type="Proteomes" id="UP000800082">
    <property type="component" value="Unassembled WGS sequence"/>
</dbReference>
<dbReference type="AlphaFoldDB" id="A0A6A5S283"/>
<comment type="subcellular location">
    <subcellularLocation>
        <location evidence="1">Membrane</location>
        <topology evidence="1">Single-pass membrane protein</topology>
    </subcellularLocation>
</comment>
<evidence type="ECO:0008006" key="10">
    <source>
        <dbReference type="Google" id="ProtNLM"/>
    </source>
</evidence>
<proteinExistence type="predicted"/>
<gene>
    <name evidence="8" type="ORF">M421DRAFT_88992</name>
</gene>
<dbReference type="EMBL" id="ML978958">
    <property type="protein sequence ID" value="KAF1932616.1"/>
    <property type="molecule type" value="Genomic_DNA"/>
</dbReference>
<evidence type="ECO:0000256" key="1">
    <source>
        <dbReference type="ARBA" id="ARBA00004167"/>
    </source>
</evidence>
<accession>A0A6A5S283</accession>
<feature type="signal peptide" evidence="7">
    <location>
        <begin position="1"/>
        <end position="26"/>
    </location>
</feature>
<evidence type="ECO:0000256" key="7">
    <source>
        <dbReference type="SAM" id="SignalP"/>
    </source>
</evidence>
<evidence type="ECO:0000256" key="4">
    <source>
        <dbReference type="ARBA" id="ARBA00023136"/>
    </source>
</evidence>
<evidence type="ECO:0000313" key="9">
    <source>
        <dbReference type="Proteomes" id="UP000800082"/>
    </source>
</evidence>
<dbReference type="OrthoDB" id="3793482at2759"/>
<feature type="transmembrane region" description="Helical" evidence="6">
    <location>
        <begin position="192"/>
        <end position="214"/>
    </location>
</feature>
<dbReference type="GO" id="GO:0071944">
    <property type="term" value="C:cell periphery"/>
    <property type="evidence" value="ECO:0007669"/>
    <property type="project" value="UniProtKB-ARBA"/>
</dbReference>
<keyword evidence="2 6" id="KW-0812">Transmembrane</keyword>
<evidence type="ECO:0000256" key="6">
    <source>
        <dbReference type="SAM" id="Phobius"/>
    </source>
</evidence>
<feature type="compositionally biased region" description="Low complexity" evidence="5">
    <location>
        <begin position="155"/>
        <end position="181"/>
    </location>
</feature>
<evidence type="ECO:0000313" key="8">
    <source>
        <dbReference type="EMBL" id="KAF1932616.1"/>
    </source>
</evidence>
<evidence type="ECO:0000256" key="3">
    <source>
        <dbReference type="ARBA" id="ARBA00022989"/>
    </source>
</evidence>
<feature type="chain" id="PRO_5025685277" description="Apple domain-containing protein" evidence="7">
    <location>
        <begin position="27"/>
        <end position="288"/>
    </location>
</feature>